<accession>A0A1G7ILR6</accession>
<organism evidence="2 3">
    <name type="scientific">Limimaricola pyoseonensis</name>
    <dbReference type="NCBI Taxonomy" id="521013"/>
    <lineage>
        <taxon>Bacteria</taxon>
        <taxon>Pseudomonadati</taxon>
        <taxon>Pseudomonadota</taxon>
        <taxon>Alphaproteobacteria</taxon>
        <taxon>Rhodobacterales</taxon>
        <taxon>Paracoccaceae</taxon>
        <taxon>Limimaricola</taxon>
    </lineage>
</organism>
<dbReference type="PANTHER" id="PTHR33336">
    <property type="entry name" value="QUINOL MONOOXYGENASE YGIN-RELATED"/>
    <property type="match status" value="1"/>
</dbReference>
<name>A0A1G7ILR6_9RHOB</name>
<dbReference type="InterPro" id="IPR007138">
    <property type="entry name" value="ABM_dom"/>
</dbReference>
<protein>
    <submittedName>
        <fullName evidence="2">Autoinducer 2-degrading protein</fullName>
    </submittedName>
</protein>
<dbReference type="InterPro" id="IPR050744">
    <property type="entry name" value="AI-2_Isomerase_LsrG"/>
</dbReference>
<dbReference type="Pfam" id="PF03992">
    <property type="entry name" value="ABM"/>
    <property type="match status" value="1"/>
</dbReference>
<dbReference type="InterPro" id="IPR011008">
    <property type="entry name" value="Dimeric_a/b-barrel"/>
</dbReference>
<sequence length="102" mass="11829">MLIQLVNIRVAQGERETFLEAFRINCEGTRKEPGNIRFDLLCDPEDDHNFSVYEIFESAAALDRHRETEHYRRCVAMIEPITLGGRSKTYFEPVLIQDQALA</sequence>
<feature type="domain" description="ABM" evidence="1">
    <location>
        <begin position="2"/>
        <end position="91"/>
    </location>
</feature>
<dbReference type="AlphaFoldDB" id="A0A1G7ILR6"/>
<dbReference type="STRING" id="521013.SAMN04488567_3512"/>
<dbReference type="GO" id="GO:0005829">
    <property type="term" value="C:cytosol"/>
    <property type="evidence" value="ECO:0007669"/>
    <property type="project" value="TreeGrafter"/>
</dbReference>
<dbReference type="PANTHER" id="PTHR33336:SF1">
    <property type="entry name" value="(4S)-4-HYDROXY-5-PHOSPHONOOXYPENTANE-2,3-DIONE ISOMERASE"/>
    <property type="match status" value="1"/>
</dbReference>
<dbReference type="EMBL" id="FNAT01000007">
    <property type="protein sequence ID" value="SDF13466.1"/>
    <property type="molecule type" value="Genomic_DNA"/>
</dbReference>
<proteinExistence type="predicted"/>
<dbReference type="RefSeq" id="WP_090114123.1">
    <property type="nucleotide sequence ID" value="NZ_FNAT01000007.1"/>
</dbReference>
<dbReference type="PROSITE" id="PS51725">
    <property type="entry name" value="ABM"/>
    <property type="match status" value="1"/>
</dbReference>
<gene>
    <name evidence="2" type="ORF">SAMN04488567_3512</name>
</gene>
<evidence type="ECO:0000313" key="3">
    <source>
        <dbReference type="Proteomes" id="UP000198922"/>
    </source>
</evidence>
<keyword evidence="3" id="KW-1185">Reference proteome</keyword>
<dbReference type="GO" id="GO:0016491">
    <property type="term" value="F:oxidoreductase activity"/>
    <property type="evidence" value="ECO:0007669"/>
    <property type="project" value="TreeGrafter"/>
</dbReference>
<reference evidence="3" key="1">
    <citation type="submission" date="2016-10" db="EMBL/GenBank/DDBJ databases">
        <authorList>
            <person name="Varghese N."/>
            <person name="Submissions S."/>
        </authorList>
    </citation>
    <scope>NUCLEOTIDE SEQUENCE [LARGE SCALE GENOMIC DNA]</scope>
    <source>
        <strain evidence="3">DSM 21424</strain>
    </source>
</reference>
<dbReference type="OrthoDB" id="287932at2"/>
<dbReference type="Gene3D" id="3.30.70.100">
    <property type="match status" value="1"/>
</dbReference>
<dbReference type="Proteomes" id="UP000198922">
    <property type="component" value="Unassembled WGS sequence"/>
</dbReference>
<dbReference type="SUPFAM" id="SSF54909">
    <property type="entry name" value="Dimeric alpha+beta barrel"/>
    <property type="match status" value="1"/>
</dbReference>
<evidence type="ECO:0000313" key="2">
    <source>
        <dbReference type="EMBL" id="SDF13466.1"/>
    </source>
</evidence>
<evidence type="ECO:0000259" key="1">
    <source>
        <dbReference type="PROSITE" id="PS51725"/>
    </source>
</evidence>